<comment type="caution">
    <text evidence="2">The sequence shown here is derived from an EMBL/GenBank/DDBJ whole genome shotgun (WGS) entry which is preliminary data.</text>
</comment>
<sequence>MAEFSEQTGNVGRIFVDDVNHKKIATCITLQTKHMRALFEQFPEILLIDATHGTDRSKYKVFSHMIRDTFGKGQFAQHALLQNEGWPTLLAALEEFKSNNPAWTKLKCVLVDKDFTEIISGPPIIAFIFMMTESANKYCRFQEKPAA</sequence>
<dbReference type="PANTHER" id="PTHR31569">
    <property type="entry name" value="SWIM-TYPE DOMAIN-CONTAINING PROTEIN"/>
    <property type="match status" value="1"/>
</dbReference>
<name>A0A9W6U0V9_9STRA</name>
<protein>
    <submittedName>
        <fullName evidence="2">Unnamed protein product</fullName>
    </submittedName>
</protein>
<evidence type="ECO:0000259" key="1">
    <source>
        <dbReference type="Pfam" id="PF21056"/>
    </source>
</evidence>
<dbReference type="InterPro" id="IPR048324">
    <property type="entry name" value="ZSWIM1-3_RNaseH-like"/>
</dbReference>
<dbReference type="AlphaFoldDB" id="A0A9W6U0V9"/>
<dbReference type="InterPro" id="IPR052579">
    <property type="entry name" value="Zinc_finger_SWIM"/>
</dbReference>
<organism evidence="2 3">
    <name type="scientific">Phytophthora fragariaefolia</name>
    <dbReference type="NCBI Taxonomy" id="1490495"/>
    <lineage>
        <taxon>Eukaryota</taxon>
        <taxon>Sar</taxon>
        <taxon>Stramenopiles</taxon>
        <taxon>Oomycota</taxon>
        <taxon>Peronosporomycetes</taxon>
        <taxon>Peronosporales</taxon>
        <taxon>Peronosporaceae</taxon>
        <taxon>Phytophthora</taxon>
    </lineage>
</organism>
<evidence type="ECO:0000313" key="2">
    <source>
        <dbReference type="EMBL" id="GMF22966.1"/>
    </source>
</evidence>
<dbReference type="OrthoDB" id="123417at2759"/>
<proteinExistence type="predicted"/>
<gene>
    <name evidence="2" type="ORF">Pfra01_000350700</name>
</gene>
<keyword evidence="3" id="KW-1185">Reference proteome</keyword>
<dbReference type="EMBL" id="BSXT01000270">
    <property type="protein sequence ID" value="GMF22966.1"/>
    <property type="molecule type" value="Genomic_DNA"/>
</dbReference>
<dbReference type="Pfam" id="PF21056">
    <property type="entry name" value="ZSWIM1-3_RNaseH-like"/>
    <property type="match status" value="1"/>
</dbReference>
<feature type="domain" description="ZSWIM1/3 RNaseH-like" evidence="1">
    <location>
        <begin position="3"/>
        <end position="118"/>
    </location>
</feature>
<evidence type="ECO:0000313" key="3">
    <source>
        <dbReference type="Proteomes" id="UP001165121"/>
    </source>
</evidence>
<accession>A0A9W6U0V9</accession>
<dbReference type="PANTHER" id="PTHR31569:SF4">
    <property type="entry name" value="SWIM-TYPE DOMAIN-CONTAINING PROTEIN"/>
    <property type="match status" value="1"/>
</dbReference>
<reference evidence="2" key="1">
    <citation type="submission" date="2023-04" db="EMBL/GenBank/DDBJ databases">
        <title>Phytophthora fragariaefolia NBRC 109709.</title>
        <authorList>
            <person name="Ichikawa N."/>
            <person name="Sato H."/>
            <person name="Tonouchi N."/>
        </authorList>
    </citation>
    <scope>NUCLEOTIDE SEQUENCE</scope>
    <source>
        <strain evidence="2">NBRC 109709</strain>
    </source>
</reference>
<dbReference type="Proteomes" id="UP001165121">
    <property type="component" value="Unassembled WGS sequence"/>
</dbReference>